<dbReference type="Pfam" id="PF17753">
    <property type="entry name" value="Ig_mannosidase"/>
    <property type="match status" value="1"/>
</dbReference>
<dbReference type="SUPFAM" id="SSF51445">
    <property type="entry name" value="(Trans)glycosidases"/>
    <property type="match status" value="1"/>
</dbReference>
<dbReference type="Proteomes" id="UP000830401">
    <property type="component" value="Plasmid unnamed1"/>
</dbReference>
<dbReference type="Gene3D" id="2.60.40.10">
    <property type="entry name" value="Immunoglobulins"/>
    <property type="match status" value="2"/>
</dbReference>
<dbReference type="InterPro" id="IPR036156">
    <property type="entry name" value="Beta-gal/glucu_dom_sf"/>
</dbReference>
<feature type="domain" description="Beta-mannosidase Ig-fold" evidence="2">
    <location>
        <begin position="457"/>
        <end position="529"/>
    </location>
</feature>
<organism evidence="4 5">
    <name type="scientific">Hymenobacter volaticus</name>
    <dbReference type="NCBI Taxonomy" id="2932254"/>
    <lineage>
        <taxon>Bacteria</taxon>
        <taxon>Pseudomonadati</taxon>
        <taxon>Bacteroidota</taxon>
        <taxon>Cytophagia</taxon>
        <taxon>Cytophagales</taxon>
        <taxon>Hymenobacteraceae</taxon>
        <taxon>Hymenobacter</taxon>
    </lineage>
</organism>
<dbReference type="InterPro" id="IPR013783">
    <property type="entry name" value="Ig-like_fold"/>
</dbReference>
<sequence length="535" mass="61069">MRTVEVIQETGPKANSFYFLVNGVKMFMKGANYIPQDNFLPRVNKARYEHVINTAVTSNMNMLRVWGGGIYENDLFYDLCDEKGIMIWQDFMFACAMVPPLETHKQNIYEEAVENVKRLRNHPAIAMWCGNNEIAAFMGSNYWGSAKGAFRNRQDSMSVINAYKEIFHSILPAVVKGYDDEKFYWSTSPQPTNWTTTNPDSRTSGDVHFWEVWGGKKPIELYLENIGPFMSEYGFQSFPDMQTINTFATPKDYDINSEIMKSHQRSYVGNGAILQYMQAWYKVPKAFPNFLYTGQVLQAEAIKLAIEAHRRAKPYCMGSLYWQIDDCWPAASWSSMDYNGFWKAQQYESKRAFEALLVSPIVKKDSVQIYVVSDQLKAVDAQLQIRLLDFSGKVLNESKRNVNVPANTSMNVYRVPVKELLKGANRNSVLLDVSLLSQNQELAQNCLYFENPKDLKLNKPVINYTLTKDKDGFVLKLTSTQLAKNLRVSAGDDAIIFSDNYFDLIPGKAKTVTFHANKALKKSDITFLSINEAAM</sequence>
<dbReference type="SUPFAM" id="SSF49303">
    <property type="entry name" value="beta-Galactosidase/glucuronidase domain"/>
    <property type="match status" value="2"/>
</dbReference>
<keyword evidence="1" id="KW-0326">Glycosidase</keyword>
<dbReference type="InterPro" id="IPR017853">
    <property type="entry name" value="GH"/>
</dbReference>
<keyword evidence="5" id="KW-1185">Reference proteome</keyword>
<evidence type="ECO:0000256" key="1">
    <source>
        <dbReference type="ARBA" id="ARBA00023295"/>
    </source>
</evidence>
<reference evidence="4" key="1">
    <citation type="submission" date="2022-04" db="EMBL/GenBank/DDBJ databases">
        <title>Hymenobacter sp. isolated from the air.</title>
        <authorList>
            <person name="Won M."/>
            <person name="Lee C.-M."/>
            <person name="Woen H.-Y."/>
            <person name="Kwon S.-W."/>
        </authorList>
    </citation>
    <scope>NUCLEOTIDE SEQUENCE</scope>
    <source>
        <strain evidence="4">5420S-77</strain>
        <plasmid evidence="4">unnamed1</plasmid>
    </source>
</reference>
<dbReference type="Pfam" id="PF17786">
    <property type="entry name" value="Mannosidase_ig"/>
    <property type="match status" value="1"/>
</dbReference>
<keyword evidence="4" id="KW-0614">Plasmid</keyword>
<evidence type="ECO:0000259" key="2">
    <source>
        <dbReference type="Pfam" id="PF17753"/>
    </source>
</evidence>
<dbReference type="RefSeq" id="WP_245125962.1">
    <property type="nucleotide sequence ID" value="NZ_CP095062.1"/>
</dbReference>
<dbReference type="Gene3D" id="3.20.20.80">
    <property type="entry name" value="Glycosidases"/>
    <property type="match status" value="1"/>
</dbReference>
<evidence type="ECO:0000313" key="5">
    <source>
        <dbReference type="Proteomes" id="UP000830401"/>
    </source>
</evidence>
<evidence type="ECO:0000313" key="4">
    <source>
        <dbReference type="EMBL" id="UOQ68591.1"/>
    </source>
</evidence>
<dbReference type="EMBL" id="CP095062">
    <property type="protein sequence ID" value="UOQ68591.1"/>
    <property type="molecule type" value="Genomic_DNA"/>
</dbReference>
<dbReference type="PANTHER" id="PTHR43730:SF1">
    <property type="entry name" value="BETA-MANNOSIDASE"/>
    <property type="match status" value="1"/>
</dbReference>
<geneLocation type="plasmid" evidence="4 5">
    <name>unnamed1</name>
</geneLocation>
<dbReference type="InterPro" id="IPR041447">
    <property type="entry name" value="Mannosidase_ig"/>
</dbReference>
<evidence type="ECO:0008006" key="6">
    <source>
        <dbReference type="Google" id="ProtNLM"/>
    </source>
</evidence>
<dbReference type="InterPro" id="IPR041625">
    <property type="entry name" value="Beta-mannosidase_Ig"/>
</dbReference>
<keyword evidence="1" id="KW-0378">Hydrolase</keyword>
<feature type="domain" description="Mannosidase Ig/CBM-like" evidence="3">
    <location>
        <begin position="366"/>
        <end position="454"/>
    </location>
</feature>
<protein>
    <recommendedName>
        <fullName evidence="6">Glycoside hydrolase family 2 protein</fullName>
    </recommendedName>
</protein>
<name>A0ABY4GCR8_9BACT</name>
<evidence type="ECO:0000259" key="3">
    <source>
        <dbReference type="Pfam" id="PF17786"/>
    </source>
</evidence>
<proteinExistence type="predicted"/>
<accession>A0ABY4GCR8</accession>
<dbReference type="PANTHER" id="PTHR43730">
    <property type="entry name" value="BETA-MANNOSIDASE"/>
    <property type="match status" value="1"/>
</dbReference>
<gene>
    <name evidence="4" type="ORF">MUN86_24105</name>
</gene>
<dbReference type="InterPro" id="IPR050887">
    <property type="entry name" value="Beta-mannosidase_GH2"/>
</dbReference>